<proteinExistence type="inferred from homology"/>
<evidence type="ECO:0000256" key="4">
    <source>
        <dbReference type="ARBA" id="ARBA00023015"/>
    </source>
</evidence>
<evidence type="ECO:0000313" key="11">
    <source>
        <dbReference type="EMBL" id="CAG8512649.1"/>
    </source>
</evidence>
<dbReference type="PANTHER" id="PTHR15138">
    <property type="entry name" value="TRANSCRIPTION INITIATION FACTOR TFIID SUBUNIT 4"/>
    <property type="match status" value="1"/>
</dbReference>
<accession>A0A9N8ZZC6</accession>
<dbReference type="Pfam" id="PF05236">
    <property type="entry name" value="TAF4"/>
    <property type="match status" value="1"/>
</dbReference>
<dbReference type="GO" id="GO:0016251">
    <property type="term" value="F:RNA polymerase II general transcription initiation factor activity"/>
    <property type="evidence" value="ECO:0007669"/>
    <property type="project" value="TreeGrafter"/>
</dbReference>
<keyword evidence="6" id="KW-0539">Nucleus</keyword>
<feature type="region of interest" description="Disordered" evidence="9">
    <location>
        <begin position="225"/>
        <end position="285"/>
    </location>
</feature>
<sequence>MSENNQVSATHRSNHTQQPPTSIMVPGQSMDPIPSYRPTIYTPIVTTPSIVLPRVGIVPTTPQTPITATPNQSRIMGQPIPRAEEKIDIATLTDAMSFTGVDLKEESDIILRENEILQHRQSFAAVPDRDRSRLQSFLNQIKLRSIVNKIAKIQKLSVHEDVYAYLALATQERIRSLLEEMIIVKNHRTLADHTHQPPLDDNNQPMYKHVISQDVRSQLHAIQKVDAEQERRRHEIISDRQRRDQPDKGDDGNEDRLDEGSGLPLKKKRRKESVKEGSKHLSEDVMKKITNQTALTAAGGLTKSWMLQATSEPTLPSPSPTASLSTTPVQTPTSTIPSTSQSTTLTSKARVRGRPSAVRGGRSLSSGRLIPRDSAANVTALAPPPRHANSTATRVTVKDALFVLERDRGGGGLGSAQNVLMKSYVKWLR</sequence>
<evidence type="ECO:0000256" key="9">
    <source>
        <dbReference type="SAM" id="MobiDB-lite"/>
    </source>
</evidence>
<evidence type="ECO:0000256" key="6">
    <source>
        <dbReference type="ARBA" id="ARBA00023242"/>
    </source>
</evidence>
<evidence type="ECO:0000256" key="7">
    <source>
        <dbReference type="ARBA" id="ARBA00025346"/>
    </source>
</evidence>
<dbReference type="CDD" id="cd08045">
    <property type="entry name" value="HFD_TAF4"/>
    <property type="match status" value="1"/>
</dbReference>
<keyword evidence="12" id="KW-1185">Reference proteome</keyword>
<dbReference type="PANTHER" id="PTHR15138:SF14">
    <property type="entry name" value="TRANSCRIPTION INITIATION FACTOR TFIID SUBUNIT 4"/>
    <property type="match status" value="1"/>
</dbReference>
<dbReference type="AlphaFoldDB" id="A0A9N8ZZC6"/>
<dbReference type="GO" id="GO:0005669">
    <property type="term" value="C:transcription factor TFIID complex"/>
    <property type="evidence" value="ECO:0007669"/>
    <property type="project" value="InterPro"/>
</dbReference>
<feature type="compositionally biased region" description="Basic and acidic residues" evidence="9">
    <location>
        <begin position="225"/>
        <end position="259"/>
    </location>
</feature>
<dbReference type="Proteomes" id="UP000789739">
    <property type="component" value="Unassembled WGS sequence"/>
</dbReference>
<keyword evidence="4" id="KW-0805">Transcription regulation</keyword>
<dbReference type="InterPro" id="IPR007900">
    <property type="entry name" value="TAF4_C"/>
</dbReference>
<reference evidence="11" key="1">
    <citation type="submission" date="2021-06" db="EMBL/GenBank/DDBJ databases">
        <authorList>
            <person name="Kallberg Y."/>
            <person name="Tangrot J."/>
            <person name="Rosling A."/>
        </authorList>
    </citation>
    <scope>NUCLEOTIDE SEQUENCE</scope>
    <source>
        <strain evidence="11">BR232B</strain>
    </source>
</reference>
<comment type="function">
    <text evidence="7">Functions as a component of the DNA-binding general transcription factor complex TFIID. Binding of TFIID to a promoter (with or without TATA element) is the initial step in pre-initiation complex (PIC) formation. TFIID plays a key role in the regulation of gene expression by RNA polymerase II through different activities such as transcription activator interaction, core promoter recognition and selectivity, TFIIA and TFIIB interaction, chromatin modification (histone acetylation by TAF1), facilitation of DNA opening and initiation of transcription.</text>
</comment>
<dbReference type="EMBL" id="CAJVPI010000278">
    <property type="protein sequence ID" value="CAG8512649.1"/>
    <property type="molecule type" value="Genomic_DNA"/>
</dbReference>
<protein>
    <recommendedName>
        <fullName evidence="3">Transcription initiation factor TFIID subunit 4</fullName>
    </recommendedName>
    <alternativeName>
        <fullName evidence="8">TBP-associated factor 4</fullName>
    </alternativeName>
</protein>
<feature type="compositionally biased region" description="Low complexity" evidence="9">
    <location>
        <begin position="311"/>
        <end position="347"/>
    </location>
</feature>
<gene>
    <name evidence="11" type="ORF">PBRASI_LOCUS3194</name>
</gene>
<dbReference type="GO" id="GO:0006367">
    <property type="term" value="P:transcription initiation at RNA polymerase II promoter"/>
    <property type="evidence" value="ECO:0007669"/>
    <property type="project" value="TreeGrafter"/>
</dbReference>
<dbReference type="InterPro" id="IPR045144">
    <property type="entry name" value="TAF4"/>
</dbReference>
<comment type="subcellular location">
    <subcellularLocation>
        <location evidence="1">Nucleus</location>
    </subcellularLocation>
</comment>
<evidence type="ECO:0000259" key="10">
    <source>
        <dbReference type="Pfam" id="PF05236"/>
    </source>
</evidence>
<comment type="caution">
    <text evidence="11">The sequence shown here is derived from an EMBL/GenBank/DDBJ whole genome shotgun (WGS) entry which is preliminary data.</text>
</comment>
<evidence type="ECO:0000256" key="5">
    <source>
        <dbReference type="ARBA" id="ARBA00023163"/>
    </source>
</evidence>
<feature type="domain" description="Transcription initiation factor TFIID component TAF4 C-terminal" evidence="10">
    <location>
        <begin position="92"/>
        <end position="410"/>
    </location>
</feature>
<evidence type="ECO:0000256" key="3">
    <source>
        <dbReference type="ARBA" id="ARBA00017306"/>
    </source>
</evidence>
<organism evidence="11 12">
    <name type="scientific">Paraglomus brasilianum</name>
    <dbReference type="NCBI Taxonomy" id="144538"/>
    <lineage>
        <taxon>Eukaryota</taxon>
        <taxon>Fungi</taxon>
        <taxon>Fungi incertae sedis</taxon>
        <taxon>Mucoromycota</taxon>
        <taxon>Glomeromycotina</taxon>
        <taxon>Glomeromycetes</taxon>
        <taxon>Paraglomerales</taxon>
        <taxon>Paraglomeraceae</taxon>
        <taxon>Paraglomus</taxon>
    </lineage>
</organism>
<feature type="region of interest" description="Disordered" evidence="9">
    <location>
        <begin position="1"/>
        <end position="24"/>
    </location>
</feature>
<dbReference type="GO" id="GO:0046982">
    <property type="term" value="F:protein heterodimerization activity"/>
    <property type="evidence" value="ECO:0007669"/>
    <property type="project" value="InterPro"/>
</dbReference>
<dbReference type="GO" id="GO:0003677">
    <property type="term" value="F:DNA binding"/>
    <property type="evidence" value="ECO:0007669"/>
    <property type="project" value="TreeGrafter"/>
</dbReference>
<feature type="compositionally biased region" description="Basic and acidic residues" evidence="9">
    <location>
        <begin position="273"/>
        <end position="285"/>
    </location>
</feature>
<evidence type="ECO:0000256" key="1">
    <source>
        <dbReference type="ARBA" id="ARBA00004123"/>
    </source>
</evidence>
<evidence type="ECO:0000256" key="8">
    <source>
        <dbReference type="ARBA" id="ARBA00031747"/>
    </source>
</evidence>
<name>A0A9N8ZZC6_9GLOM</name>
<feature type="region of interest" description="Disordered" evidence="9">
    <location>
        <begin position="311"/>
        <end position="369"/>
    </location>
</feature>
<keyword evidence="5" id="KW-0804">Transcription</keyword>
<feature type="compositionally biased region" description="Polar residues" evidence="9">
    <location>
        <begin position="1"/>
        <end position="21"/>
    </location>
</feature>
<evidence type="ECO:0000256" key="2">
    <source>
        <dbReference type="ARBA" id="ARBA00006178"/>
    </source>
</evidence>
<dbReference type="InterPro" id="IPR009072">
    <property type="entry name" value="Histone-fold"/>
</dbReference>
<comment type="similarity">
    <text evidence="2">Belongs to the TAF4 family.</text>
</comment>
<dbReference type="Gene3D" id="1.10.20.10">
    <property type="entry name" value="Histone, subunit A"/>
    <property type="match status" value="1"/>
</dbReference>
<evidence type="ECO:0000313" key="12">
    <source>
        <dbReference type="Proteomes" id="UP000789739"/>
    </source>
</evidence>
<dbReference type="OrthoDB" id="21060at2759"/>